<keyword evidence="2" id="KW-1185">Reference proteome</keyword>
<evidence type="ECO:0000313" key="2">
    <source>
        <dbReference type="Proteomes" id="UP001221757"/>
    </source>
</evidence>
<evidence type="ECO:0000313" key="1">
    <source>
        <dbReference type="EMBL" id="KAJ7671835.1"/>
    </source>
</evidence>
<sequence length="577" mass="65418">MSVILPDEIVSEILSPALKVSDELFSDTSDVSPFADYSPSTSAYLLVCKDWLRVATPLLYNVVVLRSKAQANALEKVLRSSPAFGRFIKKLRVEGGYGMAMHTILQSAPNITDLFISLTIWSSDGTQGLCKGLSLINPDRVITVDPQQRSKTLKNKHLSALLKVLFSCIRAWDNLKVFGFPYCYRTEQSSDLAHALSESHTIHTIVLPNDFYDSRPEFYEPFLTMVSLRAFQFRKPLTRYVREYVILPAINSQPRLKEMMRYTVVDTQSETENTSLVPDIAPSLNPCFIAMEFASDETREFVWKHVLSFAMYVEELRSPSFPRKPSKSYPSRLPILWLGQRLEDHPDLGSFIKCMFIEAYGGLQETAILPILSRATNLQKISGIGTIPPIITANVFNVLARTSGSSLHEFSNYFRGHSTVSILPSLHTLRLSGYFRNHDLPAVNKLLNAHKDNIIHLSIDYIPMEALKIYDICKNLVDCEFNMAYDIANLTCEMPHQSLVTIFTANLNGDPETIDLAMFPALRKIQIRSRDWPTTEREISKSDLVRMAEALMKKNITLLDSTGKSWIPRMKSIRTKR</sequence>
<reference evidence="1" key="1">
    <citation type="submission" date="2023-03" db="EMBL/GenBank/DDBJ databases">
        <title>Massive genome expansion in bonnet fungi (Mycena s.s.) driven by repeated elements and novel gene families across ecological guilds.</title>
        <authorList>
            <consortium name="Lawrence Berkeley National Laboratory"/>
            <person name="Harder C.B."/>
            <person name="Miyauchi S."/>
            <person name="Viragh M."/>
            <person name="Kuo A."/>
            <person name="Thoen E."/>
            <person name="Andreopoulos B."/>
            <person name="Lu D."/>
            <person name="Skrede I."/>
            <person name="Drula E."/>
            <person name="Henrissat B."/>
            <person name="Morin E."/>
            <person name="Kohler A."/>
            <person name="Barry K."/>
            <person name="LaButti K."/>
            <person name="Morin E."/>
            <person name="Salamov A."/>
            <person name="Lipzen A."/>
            <person name="Mereny Z."/>
            <person name="Hegedus B."/>
            <person name="Baldrian P."/>
            <person name="Stursova M."/>
            <person name="Weitz H."/>
            <person name="Taylor A."/>
            <person name="Grigoriev I.V."/>
            <person name="Nagy L.G."/>
            <person name="Martin F."/>
            <person name="Kauserud H."/>
        </authorList>
    </citation>
    <scope>NUCLEOTIDE SEQUENCE</scope>
    <source>
        <strain evidence="1">CBHHK067</strain>
    </source>
</reference>
<comment type="caution">
    <text evidence="1">The sequence shown here is derived from an EMBL/GenBank/DDBJ whole genome shotgun (WGS) entry which is preliminary data.</text>
</comment>
<dbReference type="AlphaFoldDB" id="A0AAD7CZM8"/>
<dbReference type="Proteomes" id="UP001221757">
    <property type="component" value="Unassembled WGS sequence"/>
</dbReference>
<gene>
    <name evidence="1" type="ORF">B0H17DRAFT_1141381</name>
</gene>
<name>A0AAD7CZM8_MYCRO</name>
<proteinExistence type="predicted"/>
<organism evidence="1 2">
    <name type="scientific">Mycena rosella</name>
    <name type="common">Pink bonnet</name>
    <name type="synonym">Agaricus rosellus</name>
    <dbReference type="NCBI Taxonomy" id="1033263"/>
    <lineage>
        <taxon>Eukaryota</taxon>
        <taxon>Fungi</taxon>
        <taxon>Dikarya</taxon>
        <taxon>Basidiomycota</taxon>
        <taxon>Agaricomycotina</taxon>
        <taxon>Agaricomycetes</taxon>
        <taxon>Agaricomycetidae</taxon>
        <taxon>Agaricales</taxon>
        <taxon>Marasmiineae</taxon>
        <taxon>Mycenaceae</taxon>
        <taxon>Mycena</taxon>
    </lineage>
</organism>
<accession>A0AAD7CZM8</accession>
<protein>
    <submittedName>
        <fullName evidence="1">Uncharacterized protein</fullName>
    </submittedName>
</protein>
<dbReference type="EMBL" id="JARKIE010000171">
    <property type="protein sequence ID" value="KAJ7671835.1"/>
    <property type="molecule type" value="Genomic_DNA"/>
</dbReference>